<evidence type="ECO:0008006" key="4">
    <source>
        <dbReference type="Google" id="ProtNLM"/>
    </source>
</evidence>
<keyword evidence="1" id="KW-0812">Transmembrane</keyword>
<dbReference type="Proteomes" id="UP001596391">
    <property type="component" value="Unassembled WGS sequence"/>
</dbReference>
<sequence length="340" mass="38309">MLFAPFRFGRTWKISATAYAAMLGLIFFPWPLVYFLAWSRFLPHTAVFTMKPFLMGVMLVALVLFTWLFMLCSKLRFAVFGMVLDREPFVRNAWRTYGGAALPWTLFKMVVGSIVTLLVAIPFMKMMVAMMPVIAMSQPKPGQPFNPEQFHALMLVYASFFGLYLGFGVFMWLLSLVEDFVAPSIILERVTLREGFRRFFALVRQEPSQMLGYALMKPLLAVAFSFAALIAFYIAFIIVMLVVVIVGALVGFLLHLLHIPGWLLVVLAGIVLVPVYLFGCFYLMFVPMGAVKVFLEAYSQYFLGGRYPLLGDALDRSTPPPALPHYYAPAAFTPPPPPLV</sequence>
<feature type="transmembrane region" description="Helical" evidence="1">
    <location>
        <begin position="53"/>
        <end position="72"/>
    </location>
</feature>
<evidence type="ECO:0000313" key="3">
    <source>
        <dbReference type="Proteomes" id="UP001596391"/>
    </source>
</evidence>
<reference evidence="3" key="1">
    <citation type="journal article" date="2019" name="Int. J. Syst. Evol. Microbiol.">
        <title>The Global Catalogue of Microorganisms (GCM) 10K type strain sequencing project: providing services to taxonomists for standard genome sequencing and annotation.</title>
        <authorList>
            <consortium name="The Broad Institute Genomics Platform"/>
            <consortium name="The Broad Institute Genome Sequencing Center for Infectious Disease"/>
            <person name="Wu L."/>
            <person name="Ma J."/>
        </authorList>
    </citation>
    <scope>NUCLEOTIDE SEQUENCE [LARGE SCALE GENOMIC DNA]</scope>
    <source>
        <strain evidence="3">CGMCC 1.16026</strain>
    </source>
</reference>
<dbReference type="Pfam" id="PF24400">
    <property type="entry name" value="DUF7544"/>
    <property type="match status" value="1"/>
</dbReference>
<proteinExistence type="predicted"/>
<evidence type="ECO:0000256" key="1">
    <source>
        <dbReference type="SAM" id="Phobius"/>
    </source>
</evidence>
<organism evidence="2 3">
    <name type="scientific">Granulicella cerasi</name>
    <dbReference type="NCBI Taxonomy" id="741063"/>
    <lineage>
        <taxon>Bacteria</taxon>
        <taxon>Pseudomonadati</taxon>
        <taxon>Acidobacteriota</taxon>
        <taxon>Terriglobia</taxon>
        <taxon>Terriglobales</taxon>
        <taxon>Acidobacteriaceae</taxon>
        <taxon>Granulicella</taxon>
    </lineage>
</organism>
<dbReference type="EMBL" id="JBHSWI010000001">
    <property type="protein sequence ID" value="MFC6646663.1"/>
    <property type="molecule type" value="Genomic_DNA"/>
</dbReference>
<dbReference type="RefSeq" id="WP_263370315.1">
    <property type="nucleotide sequence ID" value="NZ_JAGSYD010000001.1"/>
</dbReference>
<protein>
    <recommendedName>
        <fullName evidence="4">Transmembrane protein</fullName>
    </recommendedName>
</protein>
<keyword evidence="1" id="KW-0472">Membrane</keyword>
<feature type="transmembrane region" description="Helical" evidence="1">
    <location>
        <begin position="219"/>
        <end position="250"/>
    </location>
</feature>
<comment type="caution">
    <text evidence="2">The sequence shown here is derived from an EMBL/GenBank/DDBJ whole genome shotgun (WGS) entry which is preliminary data.</text>
</comment>
<accession>A0ABW1ZCS7</accession>
<evidence type="ECO:0000313" key="2">
    <source>
        <dbReference type="EMBL" id="MFC6646663.1"/>
    </source>
</evidence>
<keyword evidence="3" id="KW-1185">Reference proteome</keyword>
<feature type="transmembrane region" description="Helical" evidence="1">
    <location>
        <begin position="262"/>
        <end position="285"/>
    </location>
</feature>
<feature type="transmembrane region" description="Helical" evidence="1">
    <location>
        <begin position="154"/>
        <end position="174"/>
    </location>
</feature>
<feature type="transmembrane region" description="Helical" evidence="1">
    <location>
        <begin position="110"/>
        <end position="134"/>
    </location>
</feature>
<keyword evidence="1" id="KW-1133">Transmembrane helix</keyword>
<feature type="transmembrane region" description="Helical" evidence="1">
    <location>
        <begin position="12"/>
        <end position="33"/>
    </location>
</feature>
<gene>
    <name evidence="2" type="ORF">ACFQBQ_13915</name>
</gene>
<name>A0ABW1ZCS7_9BACT</name>
<dbReference type="InterPro" id="IPR055966">
    <property type="entry name" value="DUF7544"/>
</dbReference>